<dbReference type="RefSeq" id="WP_172162496.1">
    <property type="nucleotide sequence ID" value="NZ_WOEZ01000043.1"/>
</dbReference>
<comment type="caution">
    <text evidence="2">The sequence shown here is derived from an EMBL/GenBank/DDBJ whole genome shotgun (WGS) entry which is preliminary data.</text>
</comment>
<sequence length="305" mass="34039">MSDRDFGEDEAEASPLKGPRIPPEVDGIQVNHCKSPQCVNFSYPASPNRPYRRNGTPSVFGDYIVGTSNRDTPSIKCAFCNEKSPIRSNQAIAEEYTRLGNHLYRQVFEPSCKTEDCSMREVPLSQAGSQYIAFGKTSSGTQRYRCLECKKTFTGAQKPTSGQRRPEKNRDVFILMVNRVPLSRIVETTTLSPQAVYDKMEFIYKQCRLYSGAREAKLLESDFILPKMYVAVDRQYYLINWLKRDDRRAVQLNAIATADLKSGYVFGMHLNFDESAIASEIEAAAAAAGDAHLTPGLSGSTHGFG</sequence>
<dbReference type="EMBL" id="WOEZ01000043">
    <property type="protein sequence ID" value="NPT54764.1"/>
    <property type="molecule type" value="Genomic_DNA"/>
</dbReference>
<evidence type="ECO:0000313" key="3">
    <source>
        <dbReference type="Proteomes" id="UP000655523"/>
    </source>
</evidence>
<accession>A0A972SH89</accession>
<organism evidence="2 3">
    <name type="scientific">Paraburkholderia elongata</name>
    <dbReference type="NCBI Taxonomy" id="2675747"/>
    <lineage>
        <taxon>Bacteria</taxon>
        <taxon>Pseudomonadati</taxon>
        <taxon>Pseudomonadota</taxon>
        <taxon>Betaproteobacteria</taxon>
        <taxon>Burkholderiales</taxon>
        <taxon>Burkholderiaceae</taxon>
        <taxon>Paraburkholderia</taxon>
    </lineage>
</organism>
<evidence type="ECO:0000256" key="1">
    <source>
        <dbReference type="SAM" id="MobiDB-lite"/>
    </source>
</evidence>
<evidence type="ECO:0000313" key="2">
    <source>
        <dbReference type="EMBL" id="NPT54764.1"/>
    </source>
</evidence>
<dbReference type="Proteomes" id="UP000655523">
    <property type="component" value="Unassembled WGS sequence"/>
</dbReference>
<protein>
    <submittedName>
        <fullName evidence="2">Uncharacterized protein</fullName>
    </submittedName>
</protein>
<keyword evidence="3" id="KW-1185">Reference proteome</keyword>
<dbReference type="AlphaFoldDB" id="A0A972SH89"/>
<reference evidence="2 3" key="1">
    <citation type="submission" date="2019-11" db="EMBL/GenBank/DDBJ databases">
        <title>Metabolism of dissolved organic matter in forest soils.</title>
        <authorList>
            <person name="Cyle K.T."/>
            <person name="Wilhelm R.C."/>
            <person name="Martinez C.E."/>
        </authorList>
    </citation>
    <scope>NUCLEOTIDE SEQUENCE [LARGE SCALE GENOMIC DNA]</scope>
    <source>
        <strain evidence="2 3">5N</strain>
    </source>
</reference>
<feature type="compositionally biased region" description="Acidic residues" evidence="1">
    <location>
        <begin position="1"/>
        <end position="12"/>
    </location>
</feature>
<proteinExistence type="predicted"/>
<feature type="region of interest" description="Disordered" evidence="1">
    <location>
        <begin position="1"/>
        <end position="24"/>
    </location>
</feature>
<gene>
    <name evidence="2" type="ORF">GNZ13_09110</name>
</gene>
<name>A0A972SH89_9BURK</name>